<evidence type="ECO:0000259" key="3">
    <source>
        <dbReference type="PROSITE" id="PS01124"/>
    </source>
</evidence>
<accession>A0A931E8X1</accession>
<dbReference type="AlphaFoldDB" id="A0A931E8X1"/>
<dbReference type="InterPro" id="IPR029062">
    <property type="entry name" value="Class_I_gatase-like"/>
</dbReference>
<evidence type="ECO:0000256" key="1">
    <source>
        <dbReference type="ARBA" id="ARBA00023015"/>
    </source>
</evidence>
<dbReference type="GO" id="GO:0043565">
    <property type="term" value="F:sequence-specific DNA binding"/>
    <property type="evidence" value="ECO:0007669"/>
    <property type="project" value="InterPro"/>
</dbReference>
<gene>
    <name evidence="4" type="ORF">I5907_09030</name>
</gene>
<keyword evidence="2" id="KW-0804">Transcription</keyword>
<dbReference type="PANTHER" id="PTHR43130">
    <property type="entry name" value="ARAC-FAMILY TRANSCRIPTIONAL REGULATOR"/>
    <property type="match status" value="1"/>
</dbReference>
<dbReference type="Pfam" id="PF12833">
    <property type="entry name" value="HTH_18"/>
    <property type="match status" value="1"/>
</dbReference>
<dbReference type="SMART" id="SM00342">
    <property type="entry name" value="HTH_ARAC"/>
    <property type="match status" value="1"/>
</dbReference>
<dbReference type="SUPFAM" id="SSF46689">
    <property type="entry name" value="Homeodomain-like"/>
    <property type="match status" value="1"/>
</dbReference>
<feature type="domain" description="HTH araC/xylS-type" evidence="3">
    <location>
        <begin position="219"/>
        <end position="305"/>
    </location>
</feature>
<dbReference type="Gene3D" id="3.40.50.880">
    <property type="match status" value="1"/>
</dbReference>
<dbReference type="Proteomes" id="UP000628448">
    <property type="component" value="Unassembled WGS sequence"/>
</dbReference>
<comment type="caution">
    <text evidence="4">The sequence shown here is derived from an EMBL/GenBank/DDBJ whole genome shotgun (WGS) entry which is preliminary data.</text>
</comment>
<evidence type="ECO:0000313" key="5">
    <source>
        <dbReference type="Proteomes" id="UP000628448"/>
    </source>
</evidence>
<protein>
    <submittedName>
        <fullName evidence="4">DJ-1/PfpI family protein</fullName>
    </submittedName>
</protein>
<evidence type="ECO:0000256" key="2">
    <source>
        <dbReference type="ARBA" id="ARBA00023163"/>
    </source>
</evidence>
<sequence>MPVKFVFVILPEVHLLDLAGADQVISESIDFGADFTIEYCGVEQTIQSSAGLGINNLKHFSTVVCNPGDYIIIPGSRVKYIQSAAFKKHTDLFAWLQSAHAGSINLVSICVGAFVLAEAGILDNRECTTHFQLTRRLQEQYPLAKVKEHILFTSGEHIHTSAGIASGIDLVLHLVETLTDGFFAHKVARELVIYNRRNSVATQITSYFNYRNHVHAGIHHVQDYIIENIAAKLYLYQLAELANMSERNFTRIFRKEVGISVIEYINTIRLEKIKELMKAPDLSRKQIASLVGLKTEKQIQRLLKK</sequence>
<dbReference type="PANTHER" id="PTHR43130:SF3">
    <property type="entry name" value="HTH-TYPE TRANSCRIPTIONAL REGULATOR RV1931C"/>
    <property type="match status" value="1"/>
</dbReference>
<name>A0A931E8X1_9BACT</name>
<dbReference type="SUPFAM" id="SSF52317">
    <property type="entry name" value="Class I glutamine amidotransferase-like"/>
    <property type="match status" value="1"/>
</dbReference>
<dbReference type="EMBL" id="JADWYR010000001">
    <property type="protein sequence ID" value="MBG9376374.1"/>
    <property type="molecule type" value="Genomic_DNA"/>
</dbReference>
<dbReference type="InterPro" id="IPR002818">
    <property type="entry name" value="DJ-1/PfpI"/>
</dbReference>
<proteinExistence type="predicted"/>
<reference evidence="4" key="1">
    <citation type="submission" date="2020-11" db="EMBL/GenBank/DDBJ databases">
        <title>Bacterial whole genome sequence for Panacibacter sp. DH6.</title>
        <authorList>
            <person name="Le V."/>
            <person name="Ko S."/>
            <person name="Ahn C.-Y."/>
            <person name="Oh H.-M."/>
        </authorList>
    </citation>
    <scope>NUCLEOTIDE SEQUENCE</scope>
    <source>
        <strain evidence="4">DH6</strain>
    </source>
</reference>
<dbReference type="Gene3D" id="1.10.10.60">
    <property type="entry name" value="Homeodomain-like"/>
    <property type="match status" value="1"/>
</dbReference>
<organism evidence="4 5">
    <name type="scientific">Panacibacter microcysteis</name>
    <dbReference type="NCBI Taxonomy" id="2793269"/>
    <lineage>
        <taxon>Bacteria</taxon>
        <taxon>Pseudomonadati</taxon>
        <taxon>Bacteroidota</taxon>
        <taxon>Chitinophagia</taxon>
        <taxon>Chitinophagales</taxon>
        <taxon>Chitinophagaceae</taxon>
        <taxon>Panacibacter</taxon>
    </lineage>
</organism>
<keyword evidence="1" id="KW-0805">Transcription regulation</keyword>
<dbReference type="InterPro" id="IPR018060">
    <property type="entry name" value="HTH_AraC"/>
</dbReference>
<dbReference type="InterPro" id="IPR052158">
    <property type="entry name" value="INH-QAR"/>
</dbReference>
<dbReference type="GO" id="GO:0003700">
    <property type="term" value="F:DNA-binding transcription factor activity"/>
    <property type="evidence" value="ECO:0007669"/>
    <property type="project" value="InterPro"/>
</dbReference>
<dbReference type="RefSeq" id="WP_196990387.1">
    <property type="nucleotide sequence ID" value="NZ_JADWYR010000001.1"/>
</dbReference>
<evidence type="ECO:0000313" key="4">
    <source>
        <dbReference type="EMBL" id="MBG9376374.1"/>
    </source>
</evidence>
<dbReference type="InterPro" id="IPR009057">
    <property type="entry name" value="Homeodomain-like_sf"/>
</dbReference>
<dbReference type="Pfam" id="PF01965">
    <property type="entry name" value="DJ-1_PfpI"/>
    <property type="match status" value="1"/>
</dbReference>
<keyword evidence="5" id="KW-1185">Reference proteome</keyword>
<dbReference type="PROSITE" id="PS01124">
    <property type="entry name" value="HTH_ARAC_FAMILY_2"/>
    <property type="match status" value="1"/>
</dbReference>